<feature type="transmembrane region" description="Helical" evidence="1">
    <location>
        <begin position="68"/>
        <end position="85"/>
    </location>
</feature>
<feature type="transmembrane region" description="Helical" evidence="1">
    <location>
        <begin position="91"/>
        <end position="111"/>
    </location>
</feature>
<organism evidence="2 3">
    <name type="scientific">Candidatus Zambryskibacteria bacterium CG22_combo_CG10-13_8_21_14_all_42_17</name>
    <dbReference type="NCBI Taxonomy" id="1975118"/>
    <lineage>
        <taxon>Bacteria</taxon>
        <taxon>Candidatus Zambryskiibacteriota</taxon>
    </lineage>
</organism>
<dbReference type="Proteomes" id="UP000229794">
    <property type="component" value="Unassembled WGS sequence"/>
</dbReference>
<evidence type="ECO:0000313" key="2">
    <source>
        <dbReference type="EMBL" id="PIP56002.1"/>
    </source>
</evidence>
<evidence type="ECO:0000313" key="3">
    <source>
        <dbReference type="Proteomes" id="UP000229794"/>
    </source>
</evidence>
<feature type="transmembrane region" description="Helical" evidence="1">
    <location>
        <begin position="7"/>
        <end position="29"/>
    </location>
</feature>
<name>A0A2H0BEB4_9BACT</name>
<gene>
    <name evidence="2" type="ORF">COX06_00260</name>
</gene>
<comment type="caution">
    <text evidence="2">The sequence shown here is derived from an EMBL/GenBank/DDBJ whole genome shotgun (WGS) entry which is preliminary data.</text>
</comment>
<evidence type="ECO:0008006" key="4">
    <source>
        <dbReference type="Google" id="ProtNLM"/>
    </source>
</evidence>
<dbReference type="SUPFAM" id="SSF103481">
    <property type="entry name" value="Multidrug resistance efflux transporter EmrE"/>
    <property type="match status" value="1"/>
</dbReference>
<dbReference type="EMBL" id="PCST01000004">
    <property type="protein sequence ID" value="PIP56002.1"/>
    <property type="molecule type" value="Genomic_DNA"/>
</dbReference>
<feature type="transmembrane region" description="Helical" evidence="1">
    <location>
        <begin position="35"/>
        <end position="56"/>
    </location>
</feature>
<keyword evidence="1" id="KW-1133">Transmembrane helix</keyword>
<keyword evidence="1" id="KW-0812">Transmembrane</keyword>
<reference evidence="2 3" key="1">
    <citation type="submission" date="2017-09" db="EMBL/GenBank/DDBJ databases">
        <title>Depth-based differentiation of microbial function through sediment-hosted aquifers and enrichment of novel symbionts in the deep terrestrial subsurface.</title>
        <authorList>
            <person name="Probst A.J."/>
            <person name="Ladd B."/>
            <person name="Jarett J.K."/>
            <person name="Geller-Mcgrath D.E."/>
            <person name="Sieber C.M."/>
            <person name="Emerson J.B."/>
            <person name="Anantharaman K."/>
            <person name="Thomas B.C."/>
            <person name="Malmstrom R."/>
            <person name="Stieglmeier M."/>
            <person name="Klingl A."/>
            <person name="Woyke T."/>
            <person name="Ryan C.M."/>
            <person name="Banfield J.F."/>
        </authorList>
    </citation>
    <scope>NUCLEOTIDE SEQUENCE [LARGE SCALE GENOMIC DNA]</scope>
    <source>
        <strain evidence="2">CG22_combo_CG10-13_8_21_14_all_42_17</strain>
    </source>
</reference>
<dbReference type="Gene3D" id="1.10.3730.20">
    <property type="match status" value="1"/>
</dbReference>
<sequence>MNKLEIWFYILGSVSLALLANSVSLIWATNKGGKFSIWLLLLVIISPFVFITFGLVTSKLGLSTGSAIIDSLLTISTILVGLFVFKEWGNVSAYQYAGMLLAVSGIILMQFHR</sequence>
<dbReference type="InterPro" id="IPR037185">
    <property type="entry name" value="EmrE-like"/>
</dbReference>
<protein>
    <recommendedName>
        <fullName evidence="4">EamA domain-containing protein</fullName>
    </recommendedName>
</protein>
<keyword evidence="1" id="KW-0472">Membrane</keyword>
<proteinExistence type="predicted"/>
<accession>A0A2H0BEB4</accession>
<evidence type="ECO:0000256" key="1">
    <source>
        <dbReference type="SAM" id="Phobius"/>
    </source>
</evidence>
<dbReference type="AlphaFoldDB" id="A0A2H0BEB4"/>